<dbReference type="KEGG" id="tol:TOL_2480"/>
<reference evidence="2 3" key="1">
    <citation type="journal article" date="2013" name="Genome Announc.">
        <title>Genome Sequence of Thalassolituus oleivorans MIL-1 (DSM 14913T).</title>
        <authorList>
            <person name="Golyshin P.N."/>
            <person name="Werner J."/>
            <person name="Chernikova T.N."/>
            <person name="Tran H."/>
            <person name="Ferrer M."/>
            <person name="Yakimov M.M."/>
            <person name="Teeling H."/>
            <person name="Golyshina O.V."/>
        </authorList>
    </citation>
    <scope>NUCLEOTIDE SEQUENCE [LARGE SCALE GENOMIC DNA]</scope>
    <source>
        <strain evidence="2 3">MIL-1</strain>
    </source>
</reference>
<evidence type="ECO:0000313" key="3">
    <source>
        <dbReference type="Proteomes" id="UP000011866"/>
    </source>
</evidence>
<dbReference type="PATRIC" id="fig|1298593.3.peg.2389"/>
<evidence type="ECO:0000313" key="2">
    <source>
        <dbReference type="EMBL" id="CCU72879.1"/>
    </source>
</evidence>
<proteinExistence type="predicted"/>
<dbReference type="RefSeq" id="WP_015487597.1">
    <property type="nucleotide sequence ID" value="NC_020888.1"/>
</dbReference>
<keyword evidence="1" id="KW-0812">Transmembrane</keyword>
<dbReference type="Pfam" id="PF10975">
    <property type="entry name" value="DUF2802"/>
    <property type="match status" value="1"/>
</dbReference>
<dbReference type="AlphaFoldDB" id="M5DTM0"/>
<dbReference type="HOGENOM" id="CLU_140401_2_0_6"/>
<dbReference type="GeneID" id="79178493"/>
<dbReference type="Proteomes" id="UP000011866">
    <property type="component" value="Chromosome"/>
</dbReference>
<protein>
    <recommendedName>
        <fullName evidence="4">DUF2802 domain-containing protein</fullName>
    </recommendedName>
</protein>
<dbReference type="STRING" id="187493.CN03_05895"/>
<evidence type="ECO:0008006" key="4">
    <source>
        <dbReference type="Google" id="ProtNLM"/>
    </source>
</evidence>
<keyword evidence="3" id="KW-1185">Reference proteome</keyword>
<name>M5DTM0_9GAMM</name>
<keyword evidence="1" id="KW-0472">Membrane</keyword>
<dbReference type="InterPro" id="IPR021244">
    <property type="entry name" value="DUF2802"/>
</dbReference>
<dbReference type="eggNOG" id="ENOG5033IPS">
    <property type="taxonomic scope" value="Bacteria"/>
</dbReference>
<keyword evidence="1" id="KW-1133">Transmembrane helix</keyword>
<evidence type="ECO:0000256" key="1">
    <source>
        <dbReference type="SAM" id="Phobius"/>
    </source>
</evidence>
<sequence>MVTLSLVHWLLLGNMAMLFVVGGFMWSLRRQQQLDTQRFEQHISALEQSSGAMSKSTIGIGRRVKQLETRLQQAERHAVMPGSEDARFEQASRLVGMGATANDLVDNCGVARGEAELLVSLRRQVQ</sequence>
<accession>M5DTM0</accession>
<dbReference type="EMBL" id="HF680312">
    <property type="protein sequence ID" value="CCU72879.1"/>
    <property type="molecule type" value="Genomic_DNA"/>
</dbReference>
<organism evidence="2 3">
    <name type="scientific">Thalassolituus oleivorans MIL-1</name>
    <dbReference type="NCBI Taxonomy" id="1298593"/>
    <lineage>
        <taxon>Bacteria</taxon>
        <taxon>Pseudomonadati</taxon>
        <taxon>Pseudomonadota</taxon>
        <taxon>Gammaproteobacteria</taxon>
        <taxon>Oceanospirillales</taxon>
        <taxon>Oceanospirillaceae</taxon>
        <taxon>Thalassolituus</taxon>
    </lineage>
</organism>
<feature type="transmembrane region" description="Helical" evidence="1">
    <location>
        <begin position="6"/>
        <end position="28"/>
    </location>
</feature>
<gene>
    <name evidence="2" type="ORF">TOL_2480</name>
</gene>